<organism evidence="1 2">
    <name type="scientific">Plasmopara halstedii</name>
    <name type="common">Downy mildew of sunflower</name>
    <dbReference type="NCBI Taxonomy" id="4781"/>
    <lineage>
        <taxon>Eukaryota</taxon>
        <taxon>Sar</taxon>
        <taxon>Stramenopiles</taxon>
        <taxon>Oomycota</taxon>
        <taxon>Peronosporomycetes</taxon>
        <taxon>Peronosporales</taxon>
        <taxon>Peronosporaceae</taxon>
        <taxon>Plasmopara</taxon>
    </lineage>
</organism>
<dbReference type="AlphaFoldDB" id="A0A0N7L6H0"/>
<name>A0A0N7L6H0_PLAHL</name>
<proteinExistence type="predicted"/>
<dbReference type="RefSeq" id="XP_024580620.1">
    <property type="nucleotide sequence ID" value="XM_024730332.1"/>
</dbReference>
<protein>
    <submittedName>
        <fullName evidence="1">Reverse transcriptase</fullName>
    </submittedName>
</protein>
<keyword evidence="2" id="KW-1185">Reference proteome</keyword>
<dbReference type="Proteomes" id="UP000054928">
    <property type="component" value="Unassembled WGS sequence"/>
</dbReference>
<dbReference type="GeneID" id="36395068"/>
<reference evidence="2" key="1">
    <citation type="submission" date="2014-09" db="EMBL/GenBank/DDBJ databases">
        <authorList>
            <person name="Sharma Rahul"/>
            <person name="Thines Marco"/>
        </authorList>
    </citation>
    <scope>NUCLEOTIDE SEQUENCE [LARGE SCALE GENOMIC DNA]</scope>
</reference>
<dbReference type="GO" id="GO:0003964">
    <property type="term" value="F:RNA-directed DNA polymerase activity"/>
    <property type="evidence" value="ECO:0007669"/>
    <property type="project" value="UniProtKB-KW"/>
</dbReference>
<evidence type="ECO:0000313" key="1">
    <source>
        <dbReference type="EMBL" id="CEG44251.1"/>
    </source>
</evidence>
<dbReference type="EMBL" id="CCYD01001074">
    <property type="protein sequence ID" value="CEG44251.1"/>
    <property type="molecule type" value="Genomic_DNA"/>
</dbReference>
<sequence>MPAIDALLEMDEMSLKELGSALKAGDLAEVVIVRPGEEINSSSLLDETVLEELKRVLNTRIGSSILRNPLNPYYPLVKKFQDVVSKDPPSVLPPDRGVRHEIDMVPEIKILCNTPTTPAQGAVRRH</sequence>
<accession>A0A0N7L6H0</accession>
<evidence type="ECO:0000313" key="2">
    <source>
        <dbReference type="Proteomes" id="UP000054928"/>
    </source>
</evidence>
<keyword evidence="1" id="KW-0808">Transferase</keyword>
<keyword evidence="1" id="KW-0548">Nucleotidyltransferase</keyword>
<dbReference type="OrthoDB" id="128532at2759"/>
<keyword evidence="1" id="KW-0695">RNA-directed DNA polymerase</keyword>